<name>A0A517XVG4_9BACT</name>
<sequence length="285" mass="30775">MALGVSVTTVKRWVDDGVIPAHRTVGKHRKLLVADLYRLVRDGALPQADLGRLLGKAATDNDPEVVYRRLLEAVRTGDLNVISLLIPAAYRSGISVKTMADGVFAPLMRQVGHEWEAGRLEVIDEHRVTQACVGALYALAAELRPTAGADRPVAVGGAPEHDHYVLPTLLAQLTLLEAGWDAVNLGPHTPMSAFRTALDDLRPALVWVSATHVTDPATFLAEFNAFSREAEERGVAVAVGGQALTEGLRRQMRYTSFGDGLGHLAAFARTLHPQARPPRRGRPAS</sequence>
<dbReference type="InterPro" id="IPR041657">
    <property type="entry name" value="HTH_17"/>
</dbReference>
<evidence type="ECO:0000313" key="4">
    <source>
        <dbReference type="Proteomes" id="UP000319576"/>
    </source>
</evidence>
<dbReference type="InterPro" id="IPR036724">
    <property type="entry name" value="Cobalamin-bd_sf"/>
</dbReference>
<dbReference type="InterPro" id="IPR009061">
    <property type="entry name" value="DNA-bd_dom_put_sf"/>
</dbReference>
<dbReference type="KEGG" id="uli:ETAA1_34440"/>
<proteinExistence type="predicted"/>
<dbReference type="Gene3D" id="3.40.50.280">
    <property type="entry name" value="Cobalamin-binding domain"/>
    <property type="match status" value="1"/>
</dbReference>
<feature type="domain" description="Helix-turn-helix" evidence="2">
    <location>
        <begin position="3"/>
        <end position="36"/>
    </location>
</feature>
<dbReference type="SUPFAM" id="SSF52242">
    <property type="entry name" value="Cobalamin (vitamin B12)-binding domain"/>
    <property type="match status" value="1"/>
</dbReference>
<dbReference type="Pfam" id="PF02607">
    <property type="entry name" value="B12-binding_2"/>
    <property type="match status" value="1"/>
</dbReference>
<keyword evidence="4" id="KW-1185">Reference proteome</keyword>
<evidence type="ECO:0000259" key="2">
    <source>
        <dbReference type="Pfam" id="PF12728"/>
    </source>
</evidence>
<dbReference type="Pfam" id="PF12728">
    <property type="entry name" value="HTH_17"/>
    <property type="match status" value="1"/>
</dbReference>
<protein>
    <submittedName>
        <fullName evidence="3">Uncharacterized protein</fullName>
    </submittedName>
</protein>
<dbReference type="Proteomes" id="UP000319576">
    <property type="component" value="Chromosome"/>
</dbReference>
<dbReference type="EMBL" id="CP036273">
    <property type="protein sequence ID" value="QDU21477.1"/>
    <property type="molecule type" value="Genomic_DNA"/>
</dbReference>
<dbReference type="AlphaFoldDB" id="A0A517XVG4"/>
<dbReference type="Gene3D" id="1.10.1660.10">
    <property type="match status" value="1"/>
</dbReference>
<evidence type="ECO:0000313" key="3">
    <source>
        <dbReference type="EMBL" id="QDU21477.1"/>
    </source>
</evidence>
<dbReference type="InterPro" id="IPR003759">
    <property type="entry name" value="Cbl-bd_cap"/>
</dbReference>
<evidence type="ECO:0000259" key="1">
    <source>
        <dbReference type="Pfam" id="PF02607"/>
    </source>
</evidence>
<dbReference type="InterPro" id="IPR036594">
    <property type="entry name" value="Meth_synthase_dom"/>
</dbReference>
<accession>A0A517XVG4</accession>
<dbReference type="GO" id="GO:0031419">
    <property type="term" value="F:cobalamin binding"/>
    <property type="evidence" value="ECO:0007669"/>
    <property type="project" value="InterPro"/>
</dbReference>
<gene>
    <name evidence="3" type="ORF">ETAA1_34440</name>
</gene>
<feature type="domain" description="B12-binding N-terminal" evidence="1">
    <location>
        <begin position="67"/>
        <end position="139"/>
    </location>
</feature>
<dbReference type="GO" id="GO:0046872">
    <property type="term" value="F:metal ion binding"/>
    <property type="evidence" value="ECO:0007669"/>
    <property type="project" value="InterPro"/>
</dbReference>
<reference evidence="3 4" key="1">
    <citation type="submission" date="2019-02" db="EMBL/GenBank/DDBJ databases">
        <title>Deep-cultivation of Planctomycetes and their phenomic and genomic characterization uncovers novel biology.</title>
        <authorList>
            <person name="Wiegand S."/>
            <person name="Jogler M."/>
            <person name="Boedeker C."/>
            <person name="Pinto D."/>
            <person name="Vollmers J."/>
            <person name="Rivas-Marin E."/>
            <person name="Kohn T."/>
            <person name="Peeters S.H."/>
            <person name="Heuer A."/>
            <person name="Rast P."/>
            <person name="Oberbeckmann S."/>
            <person name="Bunk B."/>
            <person name="Jeske O."/>
            <person name="Meyerdierks A."/>
            <person name="Storesund J.E."/>
            <person name="Kallscheuer N."/>
            <person name="Luecker S."/>
            <person name="Lage O.M."/>
            <person name="Pohl T."/>
            <person name="Merkel B.J."/>
            <person name="Hornburger P."/>
            <person name="Mueller R.-W."/>
            <person name="Bruemmer F."/>
            <person name="Labrenz M."/>
            <person name="Spormann A.M."/>
            <person name="Op den Camp H."/>
            <person name="Overmann J."/>
            <person name="Amann R."/>
            <person name="Jetten M.S.M."/>
            <person name="Mascher T."/>
            <person name="Medema M.H."/>
            <person name="Devos D.P."/>
            <person name="Kaster A.-K."/>
            <person name="Ovreas L."/>
            <person name="Rohde M."/>
            <person name="Galperin M.Y."/>
            <person name="Jogler C."/>
        </authorList>
    </citation>
    <scope>NUCLEOTIDE SEQUENCE [LARGE SCALE GENOMIC DNA]</scope>
    <source>
        <strain evidence="3 4">ETA_A1</strain>
    </source>
</reference>
<dbReference type="Gene3D" id="1.10.1240.10">
    <property type="entry name" value="Methionine synthase domain"/>
    <property type="match status" value="1"/>
</dbReference>
<dbReference type="SUPFAM" id="SSF46955">
    <property type="entry name" value="Putative DNA-binding domain"/>
    <property type="match status" value="1"/>
</dbReference>
<organism evidence="3 4">
    <name type="scientific">Urbifossiella limnaea</name>
    <dbReference type="NCBI Taxonomy" id="2528023"/>
    <lineage>
        <taxon>Bacteria</taxon>
        <taxon>Pseudomonadati</taxon>
        <taxon>Planctomycetota</taxon>
        <taxon>Planctomycetia</taxon>
        <taxon>Gemmatales</taxon>
        <taxon>Gemmataceae</taxon>
        <taxon>Urbifossiella</taxon>
    </lineage>
</organism>